<feature type="domain" description="ThuA-like" evidence="1">
    <location>
        <begin position="27"/>
        <end position="249"/>
    </location>
</feature>
<dbReference type="PANTHER" id="PTHR40469:SF2">
    <property type="entry name" value="GALACTOSE-BINDING DOMAIN-LIKE SUPERFAMILY PROTEIN"/>
    <property type="match status" value="1"/>
</dbReference>
<feature type="domain" description="ThuA-like" evidence="1">
    <location>
        <begin position="274"/>
        <end position="491"/>
    </location>
</feature>
<evidence type="ECO:0000313" key="2">
    <source>
        <dbReference type="EMBL" id="KAA6334675.1"/>
    </source>
</evidence>
<comment type="caution">
    <text evidence="2">The sequence shown here is derived from an EMBL/GenBank/DDBJ whole genome shotgun (WGS) entry which is preliminary data.</text>
</comment>
<dbReference type="EMBL" id="SNRY01000972">
    <property type="protein sequence ID" value="KAA6334675.1"/>
    <property type="molecule type" value="Genomic_DNA"/>
</dbReference>
<dbReference type="Gene3D" id="3.40.50.880">
    <property type="match status" value="2"/>
</dbReference>
<accession>A0A5J4RMS9</accession>
<reference evidence="2" key="1">
    <citation type="submission" date="2019-03" db="EMBL/GenBank/DDBJ databases">
        <title>Single cell metagenomics reveals metabolic interactions within the superorganism composed of flagellate Streblomastix strix and complex community of Bacteroidetes bacteria on its surface.</title>
        <authorList>
            <person name="Treitli S.C."/>
            <person name="Kolisko M."/>
            <person name="Husnik F."/>
            <person name="Keeling P."/>
            <person name="Hampl V."/>
        </authorList>
    </citation>
    <scope>NUCLEOTIDE SEQUENCE</scope>
    <source>
        <strain evidence="2">STM</strain>
    </source>
</reference>
<name>A0A5J4RMS9_9ZZZZ</name>
<dbReference type="InterPro" id="IPR029010">
    <property type="entry name" value="ThuA-like"/>
</dbReference>
<proteinExistence type="predicted"/>
<sequence length="503" mass="57839">MKRIVKLLLLVSIVLCNCKLVASPAYKVLVLTERGGQHGGFTDAGLKWLSEKSKELNFEYTEINHTKPINEEYLSQFKLIIQLDYPPYTWAKEAEKAFIKYIDEGRGGWIGFHHATLLGEFDGYPLWHWFSDFMGGIRFKNYIAPKADATVRVEDAAHPVMKGVGSSFTIPDDEWYTFDKNPRPNVHVLANVDESTYQPASDIKMGDHPVVWVNPHKAARNVYFLIGHSRKLFDSKEFKTMFSNAIEWASSGELESQNRYPANYAKAPRFKALLYYTNHAEEAHVAFAKQGVEFFRRLNYGDGYTLDITTDLSEYPYEKLKEYNVVVMLNNSPSTKEQREAFQKYMENGGGWMGFHAAAYNDKNTHWSWFVDFLGGGVFYCNNWPPQPIKLTLDNVSHPVTKNLPESFIAPESEWYQWNPSPRKNNSVEVLLSISPDNYPMGIKDVVNFGDFPIVWTNKNYRMIYLNMGHGDDEFTDATQKLLFVNAFRWVVSTSESGNPFKK</sequence>
<organism evidence="2">
    <name type="scientific">termite gut metagenome</name>
    <dbReference type="NCBI Taxonomy" id="433724"/>
    <lineage>
        <taxon>unclassified sequences</taxon>
        <taxon>metagenomes</taxon>
        <taxon>organismal metagenomes</taxon>
    </lineage>
</organism>
<dbReference type="Pfam" id="PF06283">
    <property type="entry name" value="ThuA"/>
    <property type="match status" value="2"/>
</dbReference>
<dbReference type="PANTHER" id="PTHR40469">
    <property type="entry name" value="SECRETED GLYCOSYL HYDROLASE"/>
    <property type="match status" value="1"/>
</dbReference>
<gene>
    <name evidence="2" type="ORF">EZS27_017028</name>
</gene>
<protein>
    <recommendedName>
        <fullName evidence="1">ThuA-like domain-containing protein</fullName>
    </recommendedName>
</protein>
<dbReference type="AlphaFoldDB" id="A0A5J4RMS9"/>
<dbReference type="SUPFAM" id="SSF52317">
    <property type="entry name" value="Class I glutamine amidotransferase-like"/>
    <property type="match status" value="2"/>
</dbReference>
<dbReference type="InterPro" id="IPR029062">
    <property type="entry name" value="Class_I_gatase-like"/>
</dbReference>
<evidence type="ECO:0000259" key="1">
    <source>
        <dbReference type="Pfam" id="PF06283"/>
    </source>
</evidence>